<dbReference type="PANTHER" id="PTHR15549">
    <property type="entry name" value="PAIRED IMMUNOGLOBULIN-LIKE TYPE 2 RECEPTOR"/>
    <property type="match status" value="1"/>
</dbReference>
<evidence type="ECO:0000256" key="7">
    <source>
        <dbReference type="SAM" id="SignalP"/>
    </source>
</evidence>
<keyword evidence="7" id="KW-0732">Signal</keyword>
<dbReference type="STRING" id="97972.A0A2V1DU44"/>
<evidence type="ECO:0000256" key="3">
    <source>
        <dbReference type="ARBA" id="ARBA00022989"/>
    </source>
</evidence>
<evidence type="ECO:0000256" key="6">
    <source>
        <dbReference type="SAM" id="Phobius"/>
    </source>
</evidence>
<feature type="signal peptide" evidence="7">
    <location>
        <begin position="1"/>
        <end position="29"/>
    </location>
</feature>
<feature type="region of interest" description="Disordered" evidence="5">
    <location>
        <begin position="155"/>
        <end position="211"/>
    </location>
</feature>
<dbReference type="OrthoDB" id="3798874at2759"/>
<evidence type="ECO:0000313" key="9">
    <source>
        <dbReference type="Proteomes" id="UP000244855"/>
    </source>
</evidence>
<dbReference type="PANTHER" id="PTHR15549:SF26">
    <property type="entry name" value="AXIAL BUDDING PATTERN PROTEIN 2-RELATED"/>
    <property type="match status" value="1"/>
</dbReference>
<dbReference type="GO" id="GO:0071944">
    <property type="term" value="C:cell periphery"/>
    <property type="evidence" value="ECO:0007669"/>
    <property type="project" value="UniProtKB-ARBA"/>
</dbReference>
<reference evidence="8 9" key="1">
    <citation type="journal article" date="2018" name="Sci. Rep.">
        <title>Comparative genomics provides insights into the lifestyle and reveals functional heterogeneity of dark septate endophytic fungi.</title>
        <authorList>
            <person name="Knapp D.G."/>
            <person name="Nemeth J.B."/>
            <person name="Barry K."/>
            <person name="Hainaut M."/>
            <person name="Henrissat B."/>
            <person name="Johnson J."/>
            <person name="Kuo A."/>
            <person name="Lim J.H.P."/>
            <person name="Lipzen A."/>
            <person name="Nolan M."/>
            <person name="Ohm R.A."/>
            <person name="Tamas L."/>
            <person name="Grigoriev I.V."/>
            <person name="Spatafora J.W."/>
            <person name="Nagy L.G."/>
            <person name="Kovacs G.M."/>
        </authorList>
    </citation>
    <scope>NUCLEOTIDE SEQUENCE [LARGE SCALE GENOMIC DNA]</scope>
    <source>
        <strain evidence="8 9">DSE2036</strain>
    </source>
</reference>
<organism evidence="8 9">
    <name type="scientific">Periconia macrospinosa</name>
    <dbReference type="NCBI Taxonomy" id="97972"/>
    <lineage>
        <taxon>Eukaryota</taxon>
        <taxon>Fungi</taxon>
        <taxon>Dikarya</taxon>
        <taxon>Ascomycota</taxon>
        <taxon>Pezizomycotina</taxon>
        <taxon>Dothideomycetes</taxon>
        <taxon>Pleosporomycetidae</taxon>
        <taxon>Pleosporales</taxon>
        <taxon>Massarineae</taxon>
        <taxon>Periconiaceae</taxon>
        <taxon>Periconia</taxon>
    </lineage>
</organism>
<accession>A0A2V1DU44</accession>
<proteinExistence type="predicted"/>
<feature type="chain" id="PRO_5016155556" evidence="7">
    <location>
        <begin position="30"/>
        <end position="332"/>
    </location>
</feature>
<keyword evidence="4 6" id="KW-0472">Membrane</keyword>
<dbReference type="Proteomes" id="UP000244855">
    <property type="component" value="Unassembled WGS sequence"/>
</dbReference>
<name>A0A2V1DU44_9PLEO</name>
<evidence type="ECO:0000256" key="2">
    <source>
        <dbReference type="ARBA" id="ARBA00022692"/>
    </source>
</evidence>
<sequence length="332" mass="35689">MAATIAKYIYRSSVVLFVGQTLLSATVNADCYALSGITAQQSQWYSGPELVSCGQGTNNCCLVGQRCGSNLLCLGEKLSREYCADPSWEGCSRMCPQGFNAGWGVQKCGNNTYCCGEGCDCKKGLYYIDPKTGEAMNFTDAKSISTETVSWWLPDSSASSSPTSKPATSSTSSVPAKTTSSSSSTTSAGSASSANSAPSGESSPSTEPQPSGFSGAVGVGIGLGSAAAFALIIGLVWFLLQRRKERLEIQKRKERAVDEVSQRNPFEDRAYPFENPPKMHEMDGVWPDHEIEGRNMPAPPRPQHEIDGTQVAPEIIAKQNYLRLQERDEELT</sequence>
<feature type="compositionally biased region" description="Basic and acidic residues" evidence="5">
    <location>
        <begin position="267"/>
        <end position="293"/>
    </location>
</feature>
<comment type="subcellular location">
    <subcellularLocation>
        <location evidence="1">Membrane</location>
        <topology evidence="1">Single-pass membrane protein</topology>
    </subcellularLocation>
</comment>
<keyword evidence="3 6" id="KW-1133">Transmembrane helix</keyword>
<evidence type="ECO:0000256" key="4">
    <source>
        <dbReference type="ARBA" id="ARBA00023136"/>
    </source>
</evidence>
<dbReference type="GO" id="GO:0016020">
    <property type="term" value="C:membrane"/>
    <property type="evidence" value="ECO:0007669"/>
    <property type="project" value="UniProtKB-SubCell"/>
</dbReference>
<feature type="region of interest" description="Disordered" evidence="5">
    <location>
        <begin position="267"/>
        <end position="311"/>
    </location>
</feature>
<evidence type="ECO:0000313" key="8">
    <source>
        <dbReference type="EMBL" id="PVI01599.1"/>
    </source>
</evidence>
<feature type="compositionally biased region" description="Low complexity" evidence="5">
    <location>
        <begin position="156"/>
        <end position="211"/>
    </location>
</feature>
<gene>
    <name evidence="8" type="ORF">DM02DRAFT_727783</name>
</gene>
<evidence type="ECO:0000256" key="5">
    <source>
        <dbReference type="SAM" id="MobiDB-lite"/>
    </source>
</evidence>
<evidence type="ECO:0000256" key="1">
    <source>
        <dbReference type="ARBA" id="ARBA00004167"/>
    </source>
</evidence>
<keyword evidence="9" id="KW-1185">Reference proteome</keyword>
<protein>
    <submittedName>
        <fullName evidence="8">Uncharacterized protein</fullName>
    </submittedName>
</protein>
<feature type="transmembrane region" description="Helical" evidence="6">
    <location>
        <begin position="213"/>
        <end position="240"/>
    </location>
</feature>
<dbReference type="InterPro" id="IPR051694">
    <property type="entry name" value="Immunoregulatory_rcpt-like"/>
</dbReference>
<dbReference type="EMBL" id="KZ805355">
    <property type="protein sequence ID" value="PVI01599.1"/>
    <property type="molecule type" value="Genomic_DNA"/>
</dbReference>
<keyword evidence="2 6" id="KW-0812">Transmembrane</keyword>
<dbReference type="AlphaFoldDB" id="A0A2V1DU44"/>